<dbReference type="InterPro" id="IPR027798">
    <property type="entry name" value="Ub_Mut7C"/>
</dbReference>
<evidence type="ECO:0000259" key="2">
    <source>
        <dbReference type="Pfam" id="PF14451"/>
    </source>
</evidence>
<sequence>MMDGYLDVRAYAELGDFLEPQARGATVRRPFRSHQTVKDVLEAMGIPHTEIDLILVNGEPAEFGHRPPATGRRPATGSPCTRCSRRSTSG</sequence>
<gene>
    <name evidence="3" type="ORF">NJB1907Z4_C10660</name>
</gene>
<protein>
    <recommendedName>
        <fullName evidence="2">Ubiquitin Mut7-C domain-containing protein</fullName>
    </recommendedName>
</protein>
<dbReference type="Proteomes" id="UP001058626">
    <property type="component" value="Chromosome"/>
</dbReference>
<organism evidence="3 4">
    <name type="scientific">Mycobacterium pseudoshottsii</name>
    <dbReference type="NCBI Taxonomy" id="265949"/>
    <lineage>
        <taxon>Bacteria</taxon>
        <taxon>Bacillati</taxon>
        <taxon>Actinomycetota</taxon>
        <taxon>Actinomycetes</taxon>
        <taxon>Mycobacteriales</taxon>
        <taxon>Mycobacteriaceae</taxon>
        <taxon>Mycobacterium</taxon>
        <taxon>Mycobacterium ulcerans group</taxon>
    </lineage>
</organism>
<evidence type="ECO:0000313" key="4">
    <source>
        <dbReference type="Proteomes" id="UP001058626"/>
    </source>
</evidence>
<dbReference type="EMBL" id="AP026367">
    <property type="protein sequence ID" value="BDN80851.1"/>
    <property type="molecule type" value="Genomic_DNA"/>
</dbReference>
<proteinExistence type="predicted"/>
<feature type="compositionally biased region" description="Low complexity" evidence="1">
    <location>
        <begin position="80"/>
        <end position="90"/>
    </location>
</feature>
<dbReference type="AlphaFoldDB" id="A0A9N7LNT3"/>
<name>A0A9N7LNT3_9MYCO</name>
<feature type="region of interest" description="Disordered" evidence="1">
    <location>
        <begin position="62"/>
        <end position="90"/>
    </location>
</feature>
<keyword evidence="4" id="KW-1185">Reference proteome</keyword>
<dbReference type="Pfam" id="PF14451">
    <property type="entry name" value="Ub-Mut7C"/>
    <property type="match status" value="1"/>
</dbReference>
<evidence type="ECO:0000313" key="3">
    <source>
        <dbReference type="EMBL" id="BDN80851.1"/>
    </source>
</evidence>
<reference evidence="3" key="1">
    <citation type="submission" date="2022-06" db="EMBL/GenBank/DDBJ databases">
        <title>Complete genome sequence of Mycobacterium pseudoshottsii NJB1907-Z4.</title>
        <authorList>
            <person name="Komine T."/>
            <person name="Fukano H."/>
            <person name="Wada S."/>
        </authorList>
    </citation>
    <scope>NUCLEOTIDE SEQUENCE</scope>
    <source>
        <strain evidence="3">NJB1907-Z4</strain>
    </source>
</reference>
<feature type="domain" description="Ubiquitin Mut7-C" evidence="2">
    <location>
        <begin position="6"/>
        <end position="68"/>
    </location>
</feature>
<evidence type="ECO:0000256" key="1">
    <source>
        <dbReference type="SAM" id="MobiDB-lite"/>
    </source>
</evidence>
<accession>A0A9N7LNT3</accession>